<feature type="compositionally biased region" description="Polar residues" evidence="6">
    <location>
        <begin position="320"/>
        <end position="338"/>
    </location>
</feature>
<feature type="domain" description="Nbr1 FW" evidence="7">
    <location>
        <begin position="129"/>
        <end position="226"/>
    </location>
</feature>
<dbReference type="VEuPathDB" id="VectorBase:LDEU001795"/>
<proteinExistence type="predicted"/>
<evidence type="ECO:0000256" key="2">
    <source>
        <dbReference type="ARBA" id="ARBA00022723"/>
    </source>
</evidence>
<feature type="non-terminal residue" evidence="8">
    <location>
        <position position="1"/>
    </location>
</feature>
<keyword evidence="2" id="KW-0479">Metal-binding</keyword>
<comment type="subcellular location">
    <subcellularLocation>
        <location evidence="1">Cytoplasmic vesicle</location>
        <location evidence="1">Autophagosome</location>
    </subcellularLocation>
</comment>
<keyword evidence="4" id="KW-0862">Zinc</keyword>
<dbReference type="GO" id="GO:0008270">
    <property type="term" value="F:zinc ion binding"/>
    <property type="evidence" value="ECO:0007669"/>
    <property type="project" value="UniProtKB-KW"/>
</dbReference>
<dbReference type="GO" id="GO:0031410">
    <property type="term" value="C:cytoplasmic vesicle"/>
    <property type="evidence" value="ECO:0007669"/>
    <property type="project" value="UniProtKB-KW"/>
</dbReference>
<evidence type="ECO:0000259" key="7">
    <source>
        <dbReference type="Pfam" id="PF16158"/>
    </source>
</evidence>
<dbReference type="OrthoDB" id="661148at2759"/>
<dbReference type="InterPro" id="IPR032350">
    <property type="entry name" value="Nbr1_FW"/>
</dbReference>
<dbReference type="PANTHER" id="PTHR20930">
    <property type="entry name" value="OVARIAN CARCINOMA ANTIGEN CA125-RELATED"/>
    <property type="match status" value="1"/>
</dbReference>
<keyword evidence="9" id="KW-1185">Reference proteome</keyword>
<evidence type="ECO:0000256" key="5">
    <source>
        <dbReference type="ARBA" id="ARBA00023329"/>
    </source>
</evidence>
<dbReference type="InterPro" id="IPR013783">
    <property type="entry name" value="Ig-like_fold"/>
</dbReference>
<dbReference type="GO" id="GO:0043130">
    <property type="term" value="F:ubiquitin binding"/>
    <property type="evidence" value="ECO:0007669"/>
    <property type="project" value="TreeGrafter"/>
</dbReference>
<dbReference type="EMBL" id="NCKV01000580">
    <property type="protein sequence ID" value="RWS30247.1"/>
    <property type="molecule type" value="Genomic_DNA"/>
</dbReference>
<evidence type="ECO:0000256" key="3">
    <source>
        <dbReference type="ARBA" id="ARBA00022771"/>
    </source>
</evidence>
<dbReference type="STRING" id="299467.A0A443SRW1"/>
<reference evidence="8 9" key="1">
    <citation type="journal article" date="2018" name="Gigascience">
        <title>Genomes of trombidid mites reveal novel predicted allergens and laterally-transferred genes associated with secondary metabolism.</title>
        <authorList>
            <person name="Dong X."/>
            <person name="Chaisiri K."/>
            <person name="Xia D."/>
            <person name="Armstrong S.D."/>
            <person name="Fang Y."/>
            <person name="Donnelly M.J."/>
            <person name="Kadowaki T."/>
            <person name="McGarry J.W."/>
            <person name="Darby A.C."/>
            <person name="Makepeace B.L."/>
        </authorList>
    </citation>
    <scope>NUCLEOTIDE SEQUENCE [LARGE SCALE GENOMIC DNA]</scope>
    <source>
        <strain evidence="8">UoL-UT</strain>
    </source>
</reference>
<dbReference type="GO" id="GO:0005776">
    <property type="term" value="C:autophagosome"/>
    <property type="evidence" value="ECO:0007669"/>
    <property type="project" value="UniProtKB-SubCell"/>
</dbReference>
<keyword evidence="3" id="KW-0863">Zinc-finger</keyword>
<gene>
    <name evidence="8" type="ORF">B4U80_00683</name>
</gene>
<sequence length="360" mass="39741">ICVRMDIEGENGGKQTMDIGAELLQRFQCLGTQDKDVLIREFQRFLPPNQLSSEGCAFFLDMNNWYFIVSFDSLYSCPRFAYPNACHCFVLIIAIRNLQQAICAYFDLDAPKDFGQNSLPSMTFVKDVTIGEGEEVPPNTRFIKTWRIQNSGVERWPIGCVLRFVAGDQMTTCERVIVDPLEPGHITDVSVEMISPSKAGIFQGQWRISTATGQYFGEVIWVIITVAEGGLLGLTQQMDSFHSLGSPVKSLNESMNPFASKSNQVPNFANYSAIRNEFNADKPGEHSFASVSLSTAGFRKKLQSTGLATDCEQSSAQVAQVPNSMSSMDTKTANNVNAVNGDPSDNHLPPTPPLSEDMML</sequence>
<evidence type="ECO:0000256" key="4">
    <source>
        <dbReference type="ARBA" id="ARBA00022833"/>
    </source>
</evidence>
<dbReference type="FunFam" id="2.60.40.10:FF:000199">
    <property type="entry name" value="next to BRCA1 gene 1 protein-like"/>
    <property type="match status" value="1"/>
</dbReference>
<evidence type="ECO:0000313" key="8">
    <source>
        <dbReference type="EMBL" id="RWS30247.1"/>
    </source>
</evidence>
<evidence type="ECO:0000256" key="1">
    <source>
        <dbReference type="ARBA" id="ARBA00004419"/>
    </source>
</evidence>
<dbReference type="Proteomes" id="UP000288716">
    <property type="component" value="Unassembled WGS sequence"/>
</dbReference>
<keyword evidence="5" id="KW-0968">Cytoplasmic vesicle</keyword>
<organism evidence="8 9">
    <name type="scientific">Leptotrombidium deliense</name>
    <dbReference type="NCBI Taxonomy" id="299467"/>
    <lineage>
        <taxon>Eukaryota</taxon>
        <taxon>Metazoa</taxon>
        <taxon>Ecdysozoa</taxon>
        <taxon>Arthropoda</taxon>
        <taxon>Chelicerata</taxon>
        <taxon>Arachnida</taxon>
        <taxon>Acari</taxon>
        <taxon>Acariformes</taxon>
        <taxon>Trombidiformes</taxon>
        <taxon>Prostigmata</taxon>
        <taxon>Anystina</taxon>
        <taxon>Parasitengona</taxon>
        <taxon>Trombiculoidea</taxon>
        <taxon>Trombiculidae</taxon>
        <taxon>Leptotrombidium</taxon>
    </lineage>
</organism>
<name>A0A443SRW1_9ACAR</name>
<protein>
    <recommendedName>
        <fullName evidence="7">Nbr1 FW domain-containing protein</fullName>
    </recommendedName>
</protein>
<feature type="region of interest" description="Disordered" evidence="6">
    <location>
        <begin position="320"/>
        <end position="360"/>
    </location>
</feature>
<dbReference type="GO" id="GO:0016236">
    <property type="term" value="P:macroautophagy"/>
    <property type="evidence" value="ECO:0007669"/>
    <property type="project" value="TreeGrafter"/>
</dbReference>
<accession>A0A443SRW1</accession>
<dbReference type="CDD" id="cd14947">
    <property type="entry name" value="NBR1_like"/>
    <property type="match status" value="1"/>
</dbReference>
<dbReference type="PANTHER" id="PTHR20930:SF0">
    <property type="entry name" value="PROTEIN ILRUN"/>
    <property type="match status" value="1"/>
</dbReference>
<evidence type="ECO:0000313" key="9">
    <source>
        <dbReference type="Proteomes" id="UP000288716"/>
    </source>
</evidence>
<comment type="caution">
    <text evidence="8">The sequence shown here is derived from an EMBL/GenBank/DDBJ whole genome shotgun (WGS) entry which is preliminary data.</text>
</comment>
<dbReference type="Gene3D" id="2.60.40.10">
    <property type="entry name" value="Immunoglobulins"/>
    <property type="match status" value="1"/>
</dbReference>
<dbReference type="AlphaFoldDB" id="A0A443SRW1"/>
<evidence type="ECO:0000256" key="6">
    <source>
        <dbReference type="SAM" id="MobiDB-lite"/>
    </source>
</evidence>
<dbReference type="Pfam" id="PF16158">
    <property type="entry name" value="N_BRCA1_IG"/>
    <property type="match status" value="1"/>
</dbReference>
<dbReference type="GO" id="GO:0000407">
    <property type="term" value="C:phagophore assembly site"/>
    <property type="evidence" value="ECO:0007669"/>
    <property type="project" value="TreeGrafter"/>
</dbReference>